<evidence type="ECO:0000256" key="2">
    <source>
        <dbReference type="ARBA" id="ARBA00022989"/>
    </source>
</evidence>
<sequence>MKRILKRIAGVEPEETGAVLIAFVYFFFLMASYFILRPLRDTMGTVYGVAHLQQLFTGTFIVSFIVAPIFAGLASRIRLATFLPWVYGFIGLTMLAFYALFAHGADNRWVAAAFFVWLSTFNILTISVFWSLMADIFSSGQAKRLFGFIAAGGTLGTIAAPAFITFFVKTIGTNTLLLISAAGFFVTAGLVRLLEAEKRKLAARAPQAQRTSLDRHLGGKPFDGFTLLFKSRYLMMIALFLLLMTWISTVIYFQLGDLISREFTSRAARTQAYANIDLAVNSAAVLIQLFGTGRFLKRFGVTAGLMLNPVIMVAAFLAVAFSPILLVLGGIQVARRVAEYAVAKPSRDMLFTVVDQQAKYKAKNVIDTVVYRFGDLTSSWVSAAVLPFGVAGLAMLGIAISAIWFPIAWMLGRRYESIRDDSGREA</sequence>
<evidence type="ECO:0000256" key="3">
    <source>
        <dbReference type="ARBA" id="ARBA00023136"/>
    </source>
</evidence>
<dbReference type="Gene3D" id="1.20.1250.20">
    <property type="entry name" value="MFS general substrate transporter like domains"/>
    <property type="match status" value="1"/>
</dbReference>
<organism evidence="5 6">
    <name type="scientific">Achromobacter aloeverae</name>
    <dbReference type="NCBI Taxonomy" id="1750518"/>
    <lineage>
        <taxon>Bacteria</taxon>
        <taxon>Pseudomonadati</taxon>
        <taxon>Pseudomonadota</taxon>
        <taxon>Betaproteobacteria</taxon>
        <taxon>Burkholderiales</taxon>
        <taxon>Alcaligenaceae</taxon>
        <taxon>Achromobacter</taxon>
    </lineage>
</organism>
<feature type="transmembrane region" description="Helical" evidence="4">
    <location>
        <begin position="16"/>
        <end position="35"/>
    </location>
</feature>
<evidence type="ECO:0000313" key="5">
    <source>
        <dbReference type="EMBL" id="RXN93159.1"/>
    </source>
</evidence>
<accession>A0A4Q1HQD0</accession>
<dbReference type="Proteomes" id="UP000290849">
    <property type="component" value="Unassembled WGS sequence"/>
</dbReference>
<evidence type="ECO:0000313" key="6">
    <source>
        <dbReference type="Proteomes" id="UP000290849"/>
    </source>
</evidence>
<gene>
    <name evidence="5" type="ORF">C7R54_05480</name>
</gene>
<dbReference type="InterPro" id="IPR036259">
    <property type="entry name" value="MFS_trans_sf"/>
</dbReference>
<keyword evidence="3 4" id="KW-0472">Membrane</keyword>
<dbReference type="PANTHER" id="PTHR43596:SF1">
    <property type="entry name" value="ADP,ATP CARRIER PROTEIN"/>
    <property type="match status" value="1"/>
</dbReference>
<feature type="transmembrane region" description="Helical" evidence="4">
    <location>
        <begin position="174"/>
        <end position="194"/>
    </location>
</feature>
<reference evidence="5 6" key="1">
    <citation type="journal article" date="2017" name="Int. J. Syst. Evol. Microbiol.">
        <title>Achromobacter aloeverae sp. nov., isolated from the root of Aloe vera (L.) Burm.f.</title>
        <authorList>
            <person name="Kuncharoen N."/>
            <person name="Muramatsu Y."/>
            <person name="Shibata C."/>
            <person name="Kamakura Y."/>
            <person name="Nakagawa Y."/>
            <person name="Tanasupawat S."/>
        </authorList>
    </citation>
    <scope>NUCLEOTIDE SEQUENCE [LARGE SCALE GENOMIC DNA]</scope>
    <source>
        <strain evidence="5 6">AVA-1</strain>
    </source>
</reference>
<feature type="transmembrane region" description="Helical" evidence="4">
    <location>
        <begin position="82"/>
        <end position="103"/>
    </location>
</feature>
<feature type="transmembrane region" description="Helical" evidence="4">
    <location>
        <begin position="145"/>
        <end position="168"/>
    </location>
</feature>
<evidence type="ECO:0000256" key="1">
    <source>
        <dbReference type="ARBA" id="ARBA00022692"/>
    </source>
</evidence>
<dbReference type="EMBL" id="PYAL01000001">
    <property type="protein sequence ID" value="RXN93159.1"/>
    <property type="molecule type" value="Genomic_DNA"/>
</dbReference>
<feature type="transmembrane region" description="Helical" evidence="4">
    <location>
        <begin position="109"/>
        <end position="133"/>
    </location>
</feature>
<dbReference type="SUPFAM" id="SSF103473">
    <property type="entry name" value="MFS general substrate transporter"/>
    <property type="match status" value="1"/>
</dbReference>
<comment type="caution">
    <text evidence="5">The sequence shown here is derived from an EMBL/GenBank/DDBJ whole genome shotgun (WGS) entry which is preliminary data.</text>
</comment>
<dbReference type="PANTHER" id="PTHR43596">
    <property type="entry name" value="ADP,ATP CARRIER PROTEIN"/>
    <property type="match status" value="1"/>
</dbReference>
<feature type="transmembrane region" description="Helical" evidence="4">
    <location>
        <begin position="380"/>
        <end position="409"/>
    </location>
</feature>
<dbReference type="RefSeq" id="WP_158021156.1">
    <property type="nucleotide sequence ID" value="NZ_JBHSDO010000006.1"/>
</dbReference>
<feature type="transmembrane region" description="Helical" evidence="4">
    <location>
        <begin position="55"/>
        <end position="75"/>
    </location>
</feature>
<name>A0A4Q1HQD0_9BURK</name>
<feature type="transmembrane region" description="Helical" evidence="4">
    <location>
        <begin position="273"/>
        <end position="293"/>
    </location>
</feature>
<proteinExistence type="predicted"/>
<keyword evidence="6" id="KW-1185">Reference proteome</keyword>
<feature type="transmembrane region" description="Helical" evidence="4">
    <location>
        <begin position="233"/>
        <end position="253"/>
    </location>
</feature>
<dbReference type="Pfam" id="PF07690">
    <property type="entry name" value="MFS_1"/>
    <property type="match status" value="1"/>
</dbReference>
<dbReference type="GO" id="GO:0022857">
    <property type="term" value="F:transmembrane transporter activity"/>
    <property type="evidence" value="ECO:0007669"/>
    <property type="project" value="InterPro"/>
</dbReference>
<dbReference type="OrthoDB" id="199378at2"/>
<feature type="transmembrane region" description="Helical" evidence="4">
    <location>
        <begin position="305"/>
        <end position="331"/>
    </location>
</feature>
<dbReference type="InterPro" id="IPR011701">
    <property type="entry name" value="MFS"/>
</dbReference>
<keyword evidence="2 4" id="KW-1133">Transmembrane helix</keyword>
<keyword evidence="1 4" id="KW-0812">Transmembrane</keyword>
<evidence type="ECO:0000256" key="4">
    <source>
        <dbReference type="SAM" id="Phobius"/>
    </source>
</evidence>
<dbReference type="AlphaFoldDB" id="A0A4Q1HQD0"/>
<protein>
    <submittedName>
        <fullName evidence="5">MFS transporter</fullName>
    </submittedName>
</protein>